<name>A0AAV4QZ36_CAEEX</name>
<evidence type="ECO:0000313" key="2">
    <source>
        <dbReference type="Proteomes" id="UP001054945"/>
    </source>
</evidence>
<dbReference type="Proteomes" id="UP001054945">
    <property type="component" value="Unassembled WGS sequence"/>
</dbReference>
<protein>
    <submittedName>
        <fullName evidence="1">Uncharacterized protein</fullName>
    </submittedName>
</protein>
<organism evidence="1 2">
    <name type="scientific">Caerostris extrusa</name>
    <name type="common">Bark spider</name>
    <name type="synonym">Caerostris bankana</name>
    <dbReference type="NCBI Taxonomy" id="172846"/>
    <lineage>
        <taxon>Eukaryota</taxon>
        <taxon>Metazoa</taxon>
        <taxon>Ecdysozoa</taxon>
        <taxon>Arthropoda</taxon>
        <taxon>Chelicerata</taxon>
        <taxon>Arachnida</taxon>
        <taxon>Araneae</taxon>
        <taxon>Araneomorphae</taxon>
        <taxon>Entelegynae</taxon>
        <taxon>Araneoidea</taxon>
        <taxon>Araneidae</taxon>
        <taxon>Caerostris</taxon>
    </lineage>
</organism>
<sequence>MRIKSFVDVFYWQGGVSLSQRSIWNSATACLQPFYEFQKYLEAETRQKFLGPLEALKVFGIHEKACNGLKPDFPT</sequence>
<keyword evidence="2" id="KW-1185">Reference proteome</keyword>
<dbReference type="EMBL" id="BPLR01006930">
    <property type="protein sequence ID" value="GIY13385.1"/>
    <property type="molecule type" value="Genomic_DNA"/>
</dbReference>
<comment type="caution">
    <text evidence="1">The sequence shown here is derived from an EMBL/GenBank/DDBJ whole genome shotgun (WGS) entry which is preliminary data.</text>
</comment>
<proteinExistence type="predicted"/>
<accession>A0AAV4QZ36</accession>
<reference evidence="1 2" key="1">
    <citation type="submission" date="2021-06" db="EMBL/GenBank/DDBJ databases">
        <title>Caerostris extrusa draft genome.</title>
        <authorList>
            <person name="Kono N."/>
            <person name="Arakawa K."/>
        </authorList>
    </citation>
    <scope>NUCLEOTIDE SEQUENCE [LARGE SCALE GENOMIC DNA]</scope>
</reference>
<dbReference type="AlphaFoldDB" id="A0AAV4QZ36"/>
<evidence type="ECO:0000313" key="1">
    <source>
        <dbReference type="EMBL" id="GIY13385.1"/>
    </source>
</evidence>
<gene>
    <name evidence="1" type="ORF">CEXT_759121</name>
</gene>